<accession>A0ABS7CW70</accession>
<organism evidence="2 3">
    <name type="scientific">Pontibacter aydingkolensis</name>
    <dbReference type="NCBI Taxonomy" id="1911536"/>
    <lineage>
        <taxon>Bacteria</taxon>
        <taxon>Pseudomonadati</taxon>
        <taxon>Bacteroidota</taxon>
        <taxon>Cytophagia</taxon>
        <taxon>Cytophagales</taxon>
        <taxon>Hymenobacteraceae</taxon>
        <taxon>Pontibacter</taxon>
    </lineage>
</organism>
<feature type="compositionally biased region" description="Polar residues" evidence="1">
    <location>
        <begin position="21"/>
        <end position="34"/>
    </location>
</feature>
<dbReference type="Pfam" id="PF17957">
    <property type="entry name" value="Big_7"/>
    <property type="match status" value="1"/>
</dbReference>
<evidence type="ECO:0000313" key="2">
    <source>
        <dbReference type="EMBL" id="MBW7468052.1"/>
    </source>
</evidence>
<dbReference type="EMBL" id="JAHYXK010000010">
    <property type="protein sequence ID" value="MBW7468052.1"/>
    <property type="molecule type" value="Genomic_DNA"/>
</dbReference>
<keyword evidence="3" id="KW-1185">Reference proteome</keyword>
<dbReference type="Proteomes" id="UP000813018">
    <property type="component" value="Unassembled WGS sequence"/>
</dbReference>
<dbReference type="Gene3D" id="2.60.40.10">
    <property type="entry name" value="Immunoglobulins"/>
    <property type="match status" value="1"/>
</dbReference>
<sequence>MLTACEDLFEDGSMQADGSKPSLTINNPSNNQSISTTQGLRVNVTVVDKDLVKDLQFTVKGVNSETALVTFSKFPERNVVEFDTTIALNNVSPGEYKLQVAATDKRTNLEQKEVLFTVK</sequence>
<name>A0ABS7CW70_9BACT</name>
<evidence type="ECO:0000256" key="1">
    <source>
        <dbReference type="SAM" id="MobiDB-lite"/>
    </source>
</evidence>
<reference evidence="2 3" key="1">
    <citation type="journal article" date="2016" name="Int. J. Syst. Evol. Microbiol.">
        <title>Pontibacter aydingkolensis sp. nov., isolated from soil of a salt lake.</title>
        <authorList>
            <person name="Osman G."/>
            <person name="Zhang T."/>
            <person name="Lou K."/>
            <person name="Gao Y."/>
            <person name="Chang W."/>
            <person name="Lin Q."/>
            <person name="Yang H.M."/>
            <person name="Huo X.D."/>
            <person name="Wang N."/>
        </authorList>
    </citation>
    <scope>NUCLEOTIDE SEQUENCE [LARGE SCALE GENOMIC DNA]</scope>
    <source>
        <strain evidence="2 3">KACC 19255</strain>
    </source>
</reference>
<protein>
    <recommendedName>
        <fullName evidence="4">DUF4625 domain-containing protein</fullName>
    </recommendedName>
</protein>
<gene>
    <name evidence="2" type="ORF">K0O23_13335</name>
</gene>
<dbReference type="InterPro" id="IPR013783">
    <property type="entry name" value="Ig-like_fold"/>
</dbReference>
<comment type="caution">
    <text evidence="2">The sequence shown here is derived from an EMBL/GenBank/DDBJ whole genome shotgun (WGS) entry which is preliminary data.</text>
</comment>
<feature type="region of interest" description="Disordered" evidence="1">
    <location>
        <begin position="13"/>
        <end position="34"/>
    </location>
</feature>
<evidence type="ECO:0008006" key="4">
    <source>
        <dbReference type="Google" id="ProtNLM"/>
    </source>
</evidence>
<evidence type="ECO:0000313" key="3">
    <source>
        <dbReference type="Proteomes" id="UP000813018"/>
    </source>
</evidence>
<proteinExistence type="predicted"/>